<dbReference type="InterPro" id="IPR000524">
    <property type="entry name" value="Tscrpt_reg_HTH_GntR"/>
</dbReference>
<keyword evidence="3" id="KW-0663">Pyridoxal phosphate</keyword>
<evidence type="ECO:0000256" key="1">
    <source>
        <dbReference type="ARBA" id="ARBA00005384"/>
    </source>
</evidence>
<accession>A0ABS2BMF7</accession>
<dbReference type="Proteomes" id="UP000809431">
    <property type="component" value="Unassembled WGS sequence"/>
</dbReference>
<dbReference type="CDD" id="cd07377">
    <property type="entry name" value="WHTH_GntR"/>
    <property type="match status" value="1"/>
</dbReference>
<dbReference type="PROSITE" id="PS50949">
    <property type="entry name" value="HTH_GNTR"/>
    <property type="match status" value="1"/>
</dbReference>
<dbReference type="InterPro" id="IPR051446">
    <property type="entry name" value="HTH_trans_reg/aminotransferase"/>
</dbReference>
<dbReference type="SUPFAM" id="SSF53383">
    <property type="entry name" value="PLP-dependent transferases"/>
    <property type="match status" value="1"/>
</dbReference>
<dbReference type="InterPro" id="IPR036390">
    <property type="entry name" value="WH_DNA-bd_sf"/>
</dbReference>
<protein>
    <recommendedName>
        <fullName evidence="2">Putative 8-amino-7-oxononanoate synthase</fullName>
    </recommendedName>
</protein>
<dbReference type="Pfam" id="PF00155">
    <property type="entry name" value="Aminotran_1_2"/>
    <property type="match status" value="1"/>
</dbReference>
<dbReference type="Gene3D" id="3.40.640.10">
    <property type="entry name" value="Type I PLP-dependent aspartate aminotransferase-like (Major domain)"/>
    <property type="match status" value="1"/>
</dbReference>
<dbReference type="SUPFAM" id="SSF46785">
    <property type="entry name" value="Winged helix' DNA-binding domain"/>
    <property type="match status" value="1"/>
</dbReference>
<dbReference type="GO" id="GO:0008483">
    <property type="term" value="F:transaminase activity"/>
    <property type="evidence" value="ECO:0007669"/>
    <property type="project" value="UniProtKB-KW"/>
</dbReference>
<comment type="similarity">
    <text evidence="1">In the C-terminal section; belongs to the class-I pyridoxal-phosphate-dependent aminotransferase family.</text>
</comment>
<reference evidence="8 9" key="1">
    <citation type="submission" date="2021-01" db="EMBL/GenBank/DDBJ databases">
        <title>Draft Genome Sequence and Polyhydroxyalkanoate Biosynthetic Potential of Jeongeupia naejangsanensis Type Strain DSM 24253.</title>
        <authorList>
            <person name="Turrini P."/>
            <person name="Artuso I."/>
            <person name="Lugli G.A."/>
            <person name="Frangipani E."/>
            <person name="Ventura M."/>
            <person name="Visca P."/>
        </authorList>
    </citation>
    <scope>NUCLEOTIDE SEQUENCE [LARGE SCALE GENOMIC DNA]</scope>
    <source>
        <strain evidence="8 9">DSM 24253</strain>
    </source>
</reference>
<keyword evidence="4" id="KW-0805">Transcription regulation</keyword>
<gene>
    <name evidence="8" type="ORF">JMJ54_13275</name>
</gene>
<comment type="caution">
    <text evidence="8">The sequence shown here is derived from an EMBL/GenBank/DDBJ whole genome shotgun (WGS) entry which is preliminary data.</text>
</comment>
<dbReference type="InterPro" id="IPR036388">
    <property type="entry name" value="WH-like_DNA-bd_sf"/>
</dbReference>
<dbReference type="Gene3D" id="1.10.10.10">
    <property type="entry name" value="Winged helix-like DNA-binding domain superfamily/Winged helix DNA-binding domain"/>
    <property type="match status" value="1"/>
</dbReference>
<dbReference type="RefSeq" id="WP_203539032.1">
    <property type="nucleotide sequence ID" value="NZ_JAESND010000006.1"/>
</dbReference>
<evidence type="ECO:0000256" key="5">
    <source>
        <dbReference type="ARBA" id="ARBA00023125"/>
    </source>
</evidence>
<evidence type="ECO:0000256" key="2">
    <source>
        <dbReference type="ARBA" id="ARBA00021531"/>
    </source>
</evidence>
<evidence type="ECO:0000313" key="9">
    <source>
        <dbReference type="Proteomes" id="UP000809431"/>
    </source>
</evidence>
<dbReference type="InterPro" id="IPR015421">
    <property type="entry name" value="PyrdxlP-dep_Trfase_major"/>
</dbReference>
<keyword evidence="5" id="KW-0238">DNA-binding</keyword>
<evidence type="ECO:0000313" key="8">
    <source>
        <dbReference type="EMBL" id="MBM3116805.1"/>
    </source>
</evidence>
<keyword evidence="8" id="KW-0032">Aminotransferase</keyword>
<keyword evidence="6" id="KW-0804">Transcription</keyword>
<evidence type="ECO:0000256" key="6">
    <source>
        <dbReference type="ARBA" id="ARBA00023163"/>
    </source>
</evidence>
<dbReference type="InterPro" id="IPR015424">
    <property type="entry name" value="PyrdxlP-dep_Trfase"/>
</dbReference>
<feature type="domain" description="HTH gntR-type" evidence="7">
    <location>
        <begin position="4"/>
        <end position="72"/>
    </location>
</feature>
<evidence type="ECO:0000259" key="7">
    <source>
        <dbReference type="PROSITE" id="PS50949"/>
    </source>
</evidence>
<dbReference type="Pfam" id="PF00392">
    <property type="entry name" value="GntR"/>
    <property type="match status" value="1"/>
</dbReference>
<evidence type="ECO:0000256" key="3">
    <source>
        <dbReference type="ARBA" id="ARBA00022898"/>
    </source>
</evidence>
<dbReference type="SMART" id="SM00345">
    <property type="entry name" value="HTH_GNTR"/>
    <property type="match status" value="1"/>
</dbReference>
<keyword evidence="9" id="KW-1185">Reference proteome</keyword>
<dbReference type="InterPro" id="IPR004839">
    <property type="entry name" value="Aminotransferase_I/II_large"/>
</dbReference>
<name>A0ABS2BMF7_9NEIS</name>
<dbReference type="PANTHER" id="PTHR46577">
    <property type="entry name" value="HTH-TYPE TRANSCRIPTIONAL REGULATORY PROTEIN GABR"/>
    <property type="match status" value="1"/>
</dbReference>
<dbReference type="EMBL" id="JAESND010000006">
    <property type="protein sequence ID" value="MBM3116805.1"/>
    <property type="molecule type" value="Genomic_DNA"/>
</dbReference>
<keyword evidence="8" id="KW-0808">Transferase</keyword>
<organism evidence="8 9">
    <name type="scientific">Jeongeupia naejangsanensis</name>
    <dbReference type="NCBI Taxonomy" id="613195"/>
    <lineage>
        <taxon>Bacteria</taxon>
        <taxon>Pseudomonadati</taxon>
        <taxon>Pseudomonadota</taxon>
        <taxon>Betaproteobacteria</taxon>
        <taxon>Neisseriales</taxon>
        <taxon>Chitinibacteraceae</taxon>
        <taxon>Jeongeupia</taxon>
    </lineage>
</organism>
<dbReference type="PANTHER" id="PTHR46577:SF1">
    <property type="entry name" value="HTH-TYPE TRANSCRIPTIONAL REGULATORY PROTEIN GABR"/>
    <property type="match status" value="1"/>
</dbReference>
<evidence type="ECO:0000256" key="4">
    <source>
        <dbReference type="ARBA" id="ARBA00023015"/>
    </source>
</evidence>
<proteinExistence type="inferred from homology"/>
<dbReference type="CDD" id="cd00609">
    <property type="entry name" value="AAT_like"/>
    <property type="match status" value="1"/>
</dbReference>
<sequence length="431" mass="46704">MLEGSTALEIVASIDRMIRFDQWKPGHQLPSVRVLAGQLGVNPNTVASAYKMLRDAGTIVTDGRRGTHVADEVVHAAIDMAVPAGLRDLASGNVDDRLLPRLKPDWLPATSPLTSYDAGEDDPALLALAQRWMFEPAGCHSPVAVFSGVLDAIERALIQRCRPGMKVLVEDPCWPPLLALLVSLRLKPVPLPVDSAGAQVPSAAALQDACAVILTARAHNPTGVSYSRERWQAWQFALARSADCLLVIDDHWGALSAVPPPPLQIFSCEWVYVLSVSKFLGPELRLAFAAGNGPVLKTMMRRHSFAPRWVSPLMQRVVARAWQGMLDDNALALVRQTYASRRSALQAGLHRHGIDVVDHGEGLHLWVPVANETTTVQHLASLGWAVQAGQPFRLASPPAIRISTGNLGLDDLDTLAADLAQALMPRTRAIY</sequence>